<proteinExistence type="predicted"/>
<dbReference type="Proteomes" id="UP000237983">
    <property type="component" value="Unassembled WGS sequence"/>
</dbReference>
<keyword evidence="2" id="KW-1185">Reference proteome</keyword>
<dbReference type="AlphaFoldDB" id="A0A2T0V5F7"/>
<name>A0A2T0V5F7_9MICO</name>
<evidence type="ECO:0000313" key="1">
    <source>
        <dbReference type="EMBL" id="PRY65401.1"/>
    </source>
</evidence>
<gene>
    <name evidence="1" type="ORF">B0I08_11033</name>
</gene>
<sequence>MLNDPDELKYGVDRITAWFDEQGNALSGSAGIHVVLRAVIADLAEWILLNPAYVVCASTNRDSLGQWRGYAGSGGYAVELDAGYEYAISGRPDPDTTFSLVPTWVKVAYKRADQDALIQSVFEYILDGKTAVGRLAGTSDAHSTEILVRALLSGLAAALKHPSFSDEAEVRLIAFLPHGLSPEFRGSARGVIPYIKLSTAVFPNLSHPLRAFPLPVKSVRIGPPRGEAMDQRIRGVRILLDSTGRSGVPVNPSEIPFIP</sequence>
<evidence type="ECO:0008006" key="3">
    <source>
        <dbReference type="Google" id="ProtNLM"/>
    </source>
</evidence>
<protein>
    <recommendedName>
        <fullName evidence="3">DUF2971 domain-containing protein</fullName>
    </recommendedName>
</protein>
<reference evidence="1 2" key="1">
    <citation type="submission" date="2018-03" db="EMBL/GenBank/DDBJ databases">
        <title>Genomic Encyclopedia of Type Strains, Phase III (KMG-III): the genomes of soil and plant-associated and newly described type strains.</title>
        <authorList>
            <person name="Whitman W."/>
        </authorList>
    </citation>
    <scope>NUCLEOTIDE SEQUENCE [LARGE SCALE GENOMIC DNA]</scope>
    <source>
        <strain evidence="1 2">CGMCC 1.12484</strain>
    </source>
</reference>
<dbReference type="InterPro" id="IPR021352">
    <property type="entry name" value="DUF2971"/>
</dbReference>
<dbReference type="Pfam" id="PF11185">
    <property type="entry name" value="DUF2971"/>
    <property type="match status" value="1"/>
</dbReference>
<dbReference type="RefSeq" id="WP_106214618.1">
    <property type="nucleotide sequence ID" value="NZ_PVTL01000010.1"/>
</dbReference>
<dbReference type="EMBL" id="PVTL01000010">
    <property type="protein sequence ID" value="PRY65401.1"/>
    <property type="molecule type" value="Genomic_DNA"/>
</dbReference>
<accession>A0A2T0V5F7</accession>
<comment type="caution">
    <text evidence="1">The sequence shown here is derived from an EMBL/GenBank/DDBJ whole genome shotgun (WGS) entry which is preliminary data.</text>
</comment>
<evidence type="ECO:0000313" key="2">
    <source>
        <dbReference type="Proteomes" id="UP000237983"/>
    </source>
</evidence>
<organism evidence="1 2">
    <name type="scientific">Glaciihabitans tibetensis</name>
    <dbReference type="NCBI Taxonomy" id="1266600"/>
    <lineage>
        <taxon>Bacteria</taxon>
        <taxon>Bacillati</taxon>
        <taxon>Actinomycetota</taxon>
        <taxon>Actinomycetes</taxon>
        <taxon>Micrococcales</taxon>
        <taxon>Microbacteriaceae</taxon>
        <taxon>Glaciihabitans</taxon>
    </lineage>
</organism>